<dbReference type="AlphaFoldDB" id="A0A327NKG0"/>
<evidence type="ECO:0000313" key="2">
    <source>
        <dbReference type="Proteomes" id="UP000249016"/>
    </source>
</evidence>
<organism evidence="1 2">
    <name type="scientific">Spirosoma telluris</name>
    <dbReference type="NCBI Taxonomy" id="2183553"/>
    <lineage>
        <taxon>Bacteria</taxon>
        <taxon>Pseudomonadati</taxon>
        <taxon>Bacteroidota</taxon>
        <taxon>Cytophagia</taxon>
        <taxon>Cytophagales</taxon>
        <taxon>Cytophagaceae</taxon>
        <taxon>Spirosoma</taxon>
    </lineage>
</organism>
<evidence type="ECO:0008006" key="3">
    <source>
        <dbReference type="Google" id="ProtNLM"/>
    </source>
</evidence>
<comment type="caution">
    <text evidence="1">The sequence shown here is derived from an EMBL/GenBank/DDBJ whole genome shotgun (WGS) entry which is preliminary data.</text>
</comment>
<dbReference type="Pfam" id="PF05402">
    <property type="entry name" value="PqqD"/>
    <property type="match status" value="1"/>
</dbReference>
<protein>
    <recommendedName>
        <fullName evidence="3">PqqD family protein</fullName>
    </recommendedName>
</protein>
<evidence type="ECO:0000313" key="1">
    <source>
        <dbReference type="EMBL" id="RAI75283.1"/>
    </source>
</evidence>
<accession>A0A327NKG0</accession>
<name>A0A327NKG0_9BACT</name>
<dbReference type="RefSeq" id="WP_111343536.1">
    <property type="nucleotide sequence ID" value="NZ_QLII01000001.1"/>
</dbReference>
<dbReference type="EMBL" id="QLII01000001">
    <property type="protein sequence ID" value="RAI75283.1"/>
    <property type="molecule type" value="Genomic_DNA"/>
</dbReference>
<dbReference type="OrthoDB" id="8686088at2"/>
<gene>
    <name evidence="1" type="ORF">HMF3257_15825</name>
</gene>
<reference evidence="1 2" key="1">
    <citation type="submission" date="2018-06" db="EMBL/GenBank/DDBJ databases">
        <title>Spirosoma sp. HMF3257 Genome sequencing and assembly.</title>
        <authorList>
            <person name="Kang H."/>
            <person name="Cha I."/>
            <person name="Kim H."/>
            <person name="Kang J."/>
            <person name="Joh K."/>
        </authorList>
    </citation>
    <scope>NUCLEOTIDE SEQUENCE [LARGE SCALE GENOMIC DNA]</scope>
    <source>
        <strain evidence="1 2">HMF3257</strain>
    </source>
</reference>
<keyword evidence="2" id="KW-1185">Reference proteome</keyword>
<proteinExistence type="predicted"/>
<dbReference type="InterPro" id="IPR008792">
    <property type="entry name" value="PQQD"/>
</dbReference>
<dbReference type="Proteomes" id="UP000249016">
    <property type="component" value="Unassembled WGS sequence"/>
</dbReference>
<sequence>MIVNQYIISPAIVCENFDNEVIIVNMSRGHYYSLRDASFTIWQGLAAGLSPENLLAYLTTTYTVEENALHQPLRYFLDQLAMEGLIIEGTPAQVDTLPAPENRQAFTSPTLEIYTDMADLLALDPIHDVSPVEGWPIKK</sequence>